<dbReference type="STRING" id="6290.A0A0N4X880"/>
<gene>
    <name evidence="2" type="ORF">HPLM_LOCUS20564</name>
</gene>
<dbReference type="WBParaSite" id="HPLM_0002057201-mRNA-1">
    <property type="protein sequence ID" value="HPLM_0002057201-mRNA-1"/>
    <property type="gene ID" value="HPLM_0002057201"/>
</dbReference>
<dbReference type="OrthoDB" id="5794466at2759"/>
<name>A0A0N4X880_HAEPC</name>
<reference evidence="2 3" key="2">
    <citation type="submission" date="2018-11" db="EMBL/GenBank/DDBJ databases">
        <authorList>
            <consortium name="Pathogen Informatics"/>
        </authorList>
    </citation>
    <scope>NUCLEOTIDE SEQUENCE [LARGE SCALE GENOMIC DNA]</scope>
    <source>
        <strain evidence="2 3">MHpl1</strain>
    </source>
</reference>
<dbReference type="SMART" id="SM00198">
    <property type="entry name" value="SCP"/>
    <property type="match status" value="1"/>
</dbReference>
<sequence>MRLIVSAFQSIQPLINEYRKQVANGQAWKRGGVLPSSLNMFKLEYSPELEVYASVNTVGCKSANFYPPGGSLNYYMLYGLPEKYDNNTVVPVALATWMEHVLHNEIDDQVTYSDTKLEMFANMVYYKATQVGCSYKKCSDSQPPLHVVACVFDSAPQMNEQLYKVSDTEKGCKSDSDCSNVFNGAVCGPEGLCGLPNNLNTMCLTSVGVVNTINRLG</sequence>
<dbReference type="EMBL" id="UZAF01022341">
    <property type="protein sequence ID" value="VDO84637.1"/>
    <property type="molecule type" value="Genomic_DNA"/>
</dbReference>
<evidence type="ECO:0000313" key="3">
    <source>
        <dbReference type="Proteomes" id="UP000268014"/>
    </source>
</evidence>
<dbReference type="InterPro" id="IPR014044">
    <property type="entry name" value="CAP_dom"/>
</dbReference>
<dbReference type="Pfam" id="PF00188">
    <property type="entry name" value="CAP"/>
    <property type="match status" value="1"/>
</dbReference>
<evidence type="ECO:0000313" key="2">
    <source>
        <dbReference type="EMBL" id="VDO84637.1"/>
    </source>
</evidence>
<dbReference type="Gene3D" id="3.40.33.10">
    <property type="entry name" value="CAP"/>
    <property type="match status" value="1"/>
</dbReference>
<evidence type="ECO:0000259" key="1">
    <source>
        <dbReference type="SMART" id="SM00198"/>
    </source>
</evidence>
<feature type="domain" description="SCP" evidence="1">
    <location>
        <begin position="6"/>
        <end position="160"/>
    </location>
</feature>
<reference evidence="4" key="1">
    <citation type="submission" date="2017-02" db="UniProtKB">
        <authorList>
            <consortium name="WormBaseParasite"/>
        </authorList>
    </citation>
    <scope>IDENTIFICATION</scope>
</reference>
<dbReference type="Proteomes" id="UP000268014">
    <property type="component" value="Unassembled WGS sequence"/>
</dbReference>
<dbReference type="OMA" id="GCKSANF"/>
<accession>A0A0N4X880</accession>
<keyword evidence="3" id="KW-1185">Reference proteome</keyword>
<dbReference type="CDD" id="cd05380">
    <property type="entry name" value="CAP_euk"/>
    <property type="match status" value="1"/>
</dbReference>
<proteinExistence type="predicted"/>
<organism evidence="4">
    <name type="scientific">Haemonchus placei</name>
    <name type="common">Barber's pole worm</name>
    <dbReference type="NCBI Taxonomy" id="6290"/>
    <lineage>
        <taxon>Eukaryota</taxon>
        <taxon>Metazoa</taxon>
        <taxon>Ecdysozoa</taxon>
        <taxon>Nematoda</taxon>
        <taxon>Chromadorea</taxon>
        <taxon>Rhabditida</taxon>
        <taxon>Rhabditina</taxon>
        <taxon>Rhabditomorpha</taxon>
        <taxon>Strongyloidea</taxon>
        <taxon>Trichostrongylidae</taxon>
        <taxon>Haemonchus</taxon>
    </lineage>
</organism>
<evidence type="ECO:0000313" key="4">
    <source>
        <dbReference type="WBParaSite" id="HPLM_0002057201-mRNA-1"/>
    </source>
</evidence>
<dbReference type="AlphaFoldDB" id="A0A0N4X880"/>
<protein>
    <submittedName>
        <fullName evidence="4">SCP domain-containing protein</fullName>
    </submittedName>
</protein>
<dbReference type="InterPro" id="IPR035940">
    <property type="entry name" value="CAP_sf"/>
</dbReference>
<dbReference type="SUPFAM" id="SSF55797">
    <property type="entry name" value="PR-1-like"/>
    <property type="match status" value="1"/>
</dbReference>